<dbReference type="GO" id="GO:0000287">
    <property type="term" value="F:magnesium ion binding"/>
    <property type="evidence" value="ECO:0007669"/>
    <property type="project" value="TreeGrafter"/>
</dbReference>
<sequence length="314" mass="33469">MSVSLQDVQTALERIKRYVHRTPLERHQSLNDLSGAELWFKSENKQKCGAFKARGAHHALTQLTPEQLARGVATHSSGNHGAALALAARRFGAQAFVVMPSNAPVPKRQATLAYGATVIDCEPTLEAREAALKACVERTGAVFVPPYDHPDIIAGQGTLALEMLEQNPNLDAILVPVGGGGMLAGVSLAVKALRPDIKVIGVEPLGADDAKRSFLTGQHVRQHQPDTIADGLRTTLGTLNFALIRDHTDDIVTVTDAQITAAMKVFMVRAKALVEPSGIVGLAAVMADPSRFAKQQVGIVISGGNVDLEHPVWL</sequence>
<dbReference type="GO" id="GO:0030170">
    <property type="term" value="F:pyridoxal phosphate binding"/>
    <property type="evidence" value="ECO:0007669"/>
    <property type="project" value="TreeGrafter"/>
</dbReference>
<gene>
    <name evidence="5" type="ORF">IMCC3088_2352</name>
</gene>
<dbReference type="Pfam" id="PF00291">
    <property type="entry name" value="PALP"/>
    <property type="match status" value="1"/>
</dbReference>
<dbReference type="EMBL" id="AEIG01000006">
    <property type="protein sequence ID" value="EGG30771.1"/>
    <property type="molecule type" value="Genomic_DNA"/>
</dbReference>
<dbReference type="AlphaFoldDB" id="F3KYU8"/>
<dbReference type="PANTHER" id="PTHR43050">
    <property type="entry name" value="SERINE / THREONINE RACEMASE FAMILY MEMBER"/>
    <property type="match status" value="1"/>
</dbReference>
<dbReference type="GO" id="GO:0003941">
    <property type="term" value="F:L-serine ammonia-lyase activity"/>
    <property type="evidence" value="ECO:0007669"/>
    <property type="project" value="TreeGrafter"/>
</dbReference>
<dbReference type="PANTHER" id="PTHR43050:SF1">
    <property type="entry name" value="SERINE RACEMASE"/>
    <property type="match status" value="1"/>
</dbReference>
<dbReference type="eggNOG" id="COG1171">
    <property type="taxonomic scope" value="Bacteria"/>
</dbReference>
<comment type="similarity">
    <text evidence="2">Belongs to the serine/threonine dehydratase family.</text>
</comment>
<keyword evidence="6" id="KW-1185">Reference proteome</keyword>
<dbReference type="GO" id="GO:0070179">
    <property type="term" value="P:D-serine biosynthetic process"/>
    <property type="evidence" value="ECO:0007669"/>
    <property type="project" value="TreeGrafter"/>
</dbReference>
<dbReference type="STRING" id="2518989.IMCC3088_2352"/>
<comment type="cofactor">
    <cofactor evidence="1">
        <name>pyridoxal 5'-phosphate</name>
        <dbReference type="ChEBI" id="CHEBI:597326"/>
    </cofactor>
</comment>
<reference evidence="5 6" key="1">
    <citation type="journal article" date="2011" name="J. Bacteriol.">
        <title>Genome sequence of strain IMCC3088, a proteorhodopsin-containing marine bacterium belonging to the OM60/NOR5 clade.</title>
        <authorList>
            <person name="Jang Y."/>
            <person name="Oh H.M."/>
            <person name="Kang I."/>
            <person name="Lee K."/>
            <person name="Yang S.J."/>
            <person name="Cho J.C."/>
        </authorList>
    </citation>
    <scope>NUCLEOTIDE SEQUENCE [LARGE SCALE GENOMIC DNA]</scope>
    <source>
        <strain evidence="5 6">IMCC3088</strain>
    </source>
</reference>
<comment type="caution">
    <text evidence="5">The sequence shown here is derived from an EMBL/GenBank/DDBJ whole genome shotgun (WGS) entry which is preliminary data.</text>
</comment>
<evidence type="ECO:0000256" key="1">
    <source>
        <dbReference type="ARBA" id="ARBA00001933"/>
    </source>
</evidence>
<dbReference type="GO" id="GO:0018114">
    <property type="term" value="F:threonine racemase activity"/>
    <property type="evidence" value="ECO:0007669"/>
    <property type="project" value="TreeGrafter"/>
</dbReference>
<dbReference type="InterPro" id="IPR001926">
    <property type="entry name" value="TrpB-like_PALP"/>
</dbReference>
<accession>F3KYU8</accession>
<dbReference type="InterPro" id="IPR036052">
    <property type="entry name" value="TrpB-like_PALP_sf"/>
</dbReference>
<proteinExistence type="inferred from homology"/>
<evidence type="ECO:0000256" key="2">
    <source>
        <dbReference type="ARBA" id="ARBA00010869"/>
    </source>
</evidence>
<dbReference type="FunFam" id="3.40.50.1100:FF:000007">
    <property type="entry name" value="L-threonine dehydratase catabolic TdcB"/>
    <property type="match status" value="1"/>
</dbReference>
<name>F3KYU8_9GAMM</name>
<evidence type="ECO:0000256" key="4">
    <source>
        <dbReference type="ARBA" id="ARBA00023239"/>
    </source>
</evidence>
<dbReference type="GO" id="GO:0005524">
    <property type="term" value="F:ATP binding"/>
    <property type="evidence" value="ECO:0007669"/>
    <property type="project" value="TreeGrafter"/>
</dbReference>
<evidence type="ECO:0000313" key="6">
    <source>
        <dbReference type="Proteomes" id="UP000005615"/>
    </source>
</evidence>
<dbReference type="GO" id="GO:0030378">
    <property type="term" value="F:serine racemase activity"/>
    <property type="evidence" value="ECO:0007669"/>
    <property type="project" value="TreeGrafter"/>
</dbReference>
<dbReference type="CDD" id="cd01562">
    <property type="entry name" value="Thr-dehyd"/>
    <property type="match status" value="1"/>
</dbReference>
<dbReference type="Proteomes" id="UP000005615">
    <property type="component" value="Unassembled WGS sequence"/>
</dbReference>
<keyword evidence="3" id="KW-0663">Pyridoxal phosphate</keyword>
<dbReference type="OrthoDB" id="9811476at2"/>
<organism evidence="5 6">
    <name type="scientific">Aequoribacter fuscus</name>
    <dbReference type="NCBI Taxonomy" id="2518989"/>
    <lineage>
        <taxon>Bacteria</taxon>
        <taxon>Pseudomonadati</taxon>
        <taxon>Pseudomonadota</taxon>
        <taxon>Gammaproteobacteria</taxon>
        <taxon>Cellvibrionales</taxon>
        <taxon>Halieaceae</taxon>
        <taxon>Aequoribacter</taxon>
    </lineage>
</organism>
<evidence type="ECO:0000256" key="3">
    <source>
        <dbReference type="ARBA" id="ARBA00022898"/>
    </source>
</evidence>
<dbReference type="RefSeq" id="WP_009574580.1">
    <property type="nucleotide sequence ID" value="NZ_AEIG01000006.1"/>
</dbReference>
<keyword evidence="4" id="KW-0456">Lyase</keyword>
<evidence type="ECO:0000313" key="5">
    <source>
        <dbReference type="EMBL" id="EGG30771.1"/>
    </source>
</evidence>
<dbReference type="Gene3D" id="3.40.50.1100">
    <property type="match status" value="2"/>
</dbReference>
<dbReference type="SUPFAM" id="SSF53686">
    <property type="entry name" value="Tryptophan synthase beta subunit-like PLP-dependent enzymes"/>
    <property type="match status" value="1"/>
</dbReference>
<protein>
    <submittedName>
        <fullName evidence="5">Threonine dehydratase, catabolic</fullName>
    </submittedName>
</protein>